<dbReference type="PROSITE" id="PS51464">
    <property type="entry name" value="SIS"/>
    <property type="match status" value="1"/>
</dbReference>
<dbReference type="GO" id="GO:1901135">
    <property type="term" value="P:carbohydrate derivative metabolic process"/>
    <property type="evidence" value="ECO:0007669"/>
    <property type="project" value="InterPro"/>
</dbReference>
<evidence type="ECO:0000256" key="1">
    <source>
        <dbReference type="SAM" id="Coils"/>
    </source>
</evidence>
<dbReference type="EC" id="5.3.1.28" evidence="3"/>
<dbReference type="PANTHER" id="PTHR30390">
    <property type="entry name" value="SEDOHEPTULOSE 7-PHOSPHATE ISOMERASE / DNAA INITIATOR-ASSOCIATING FACTOR FOR REPLICATION INITIATION"/>
    <property type="match status" value="1"/>
</dbReference>
<dbReference type="EMBL" id="JOSZ01000002">
    <property type="protein sequence ID" value="KFM20087.1"/>
    <property type="molecule type" value="Genomic_DNA"/>
</dbReference>
<sequence>MSIDNLIINNLEEQISTINKLKQNKQVIEEIYQKIKNARNNNNKIFVMGNGGSSSTASHFVSDLLKTSLIKGVNRPKAISLTDNIPVLMAWANDTEFKNIFANQLENFLEKDDIVIGISGSGNSENVVKAIEFANKTEAKTICLLGRDGGELAKISQTNLIIPNEDMLTIETMHLLVCHLITALLRLEGKPVFSY</sequence>
<name>A0A087S2Y3_9ARCH</name>
<dbReference type="Pfam" id="PF13580">
    <property type="entry name" value="SIS_2"/>
    <property type="match status" value="1"/>
</dbReference>
<reference evidence="3 4" key="1">
    <citation type="submission" date="2014-06" db="EMBL/GenBank/DDBJ databases">
        <authorList>
            <person name="Ngugi D.K."/>
            <person name="Blom J."/>
            <person name="Alam I."/>
            <person name="Rashid M."/>
            <person name="Baalawi W."/>
            <person name="Zhang G."/>
            <person name="Hikmawan T."/>
            <person name="Guan Y."/>
            <person name="Antunes A."/>
            <person name="Siam R."/>
            <person name="El-Dorry H."/>
            <person name="Bajic V."/>
            <person name="Stingl U."/>
        </authorList>
    </citation>
    <scope>NUCLEOTIDE SEQUENCE [LARGE SCALE GENOMIC DNA]</scope>
    <source>
        <strain evidence="3">SCGC AAA799-P11</strain>
    </source>
</reference>
<accession>A0A087S2Y3</accession>
<dbReference type="InterPro" id="IPR050099">
    <property type="entry name" value="SIS_GmhA/DiaA_subfam"/>
</dbReference>
<keyword evidence="3" id="KW-0413">Isomerase</keyword>
<organism evidence="3 4">
    <name type="scientific">Marine Group I thaumarchaeote SCGC AAA799-P11</name>
    <dbReference type="NCBI Taxonomy" id="1502295"/>
    <lineage>
        <taxon>Archaea</taxon>
        <taxon>Nitrososphaerota</taxon>
        <taxon>Marine Group I</taxon>
    </lineage>
</organism>
<evidence type="ECO:0000259" key="2">
    <source>
        <dbReference type="PROSITE" id="PS51464"/>
    </source>
</evidence>
<evidence type="ECO:0000313" key="4">
    <source>
        <dbReference type="Proteomes" id="UP000029387"/>
    </source>
</evidence>
<protein>
    <submittedName>
        <fullName evidence="3">Phosphoheptose isomerase protein</fullName>
        <ecNumber evidence="3">5.3.1.28</ecNumber>
    </submittedName>
</protein>
<dbReference type="GO" id="GO:0016853">
    <property type="term" value="F:isomerase activity"/>
    <property type="evidence" value="ECO:0007669"/>
    <property type="project" value="UniProtKB-KW"/>
</dbReference>
<dbReference type="AlphaFoldDB" id="A0A087S2Y3"/>
<feature type="coiled-coil region" evidence="1">
    <location>
        <begin position="11"/>
        <end position="41"/>
    </location>
</feature>
<dbReference type="Proteomes" id="UP000029387">
    <property type="component" value="Unassembled WGS sequence"/>
</dbReference>
<keyword evidence="1" id="KW-0175">Coiled coil</keyword>
<dbReference type="PANTHER" id="PTHR30390:SF8">
    <property type="entry name" value="SUGAR ISOMERASE (SIS)"/>
    <property type="match status" value="1"/>
</dbReference>
<dbReference type="SUPFAM" id="SSF53697">
    <property type="entry name" value="SIS domain"/>
    <property type="match status" value="1"/>
</dbReference>
<dbReference type="CDD" id="cd05006">
    <property type="entry name" value="SIS_GmhA"/>
    <property type="match status" value="1"/>
</dbReference>
<dbReference type="InterPro" id="IPR046348">
    <property type="entry name" value="SIS_dom_sf"/>
</dbReference>
<evidence type="ECO:0000313" key="3">
    <source>
        <dbReference type="EMBL" id="KFM20087.1"/>
    </source>
</evidence>
<proteinExistence type="predicted"/>
<comment type="caution">
    <text evidence="3">The sequence shown here is derived from an EMBL/GenBank/DDBJ whole genome shotgun (WGS) entry which is preliminary data.</text>
</comment>
<dbReference type="Gene3D" id="3.40.50.10490">
    <property type="entry name" value="Glucose-6-phosphate isomerase like protein, domain 1"/>
    <property type="match status" value="1"/>
</dbReference>
<gene>
    <name evidence="3" type="primary">gmhA</name>
    <name evidence="3" type="ORF">AAA799P11_00158</name>
</gene>
<feature type="domain" description="SIS" evidence="2">
    <location>
        <begin position="31"/>
        <end position="191"/>
    </location>
</feature>
<dbReference type="GO" id="GO:0097367">
    <property type="term" value="F:carbohydrate derivative binding"/>
    <property type="evidence" value="ECO:0007669"/>
    <property type="project" value="InterPro"/>
</dbReference>
<dbReference type="InterPro" id="IPR035461">
    <property type="entry name" value="GmhA/DiaA"/>
</dbReference>
<dbReference type="InterPro" id="IPR001347">
    <property type="entry name" value="SIS_dom"/>
</dbReference>
<keyword evidence="4" id="KW-1185">Reference proteome</keyword>